<keyword evidence="4" id="KW-1185">Reference proteome</keyword>
<dbReference type="EMBL" id="KV441560">
    <property type="protein sequence ID" value="OAF99891.1"/>
    <property type="molecule type" value="Genomic_DNA"/>
</dbReference>
<sequence>MFPHDLKLLLNNYLFWKTAQVSFLLRTSYLPISNSTYQPRMSTKPSLASNNPFRTDTTIEMQKTGSQQMPADYRDPNHPLAPSDLETQSITRHGCANKKTLYTIAGVATLVVGLVTAFLVSIKISHNRSIPSSNCENATNTNFDWQRATTTTTLISIGTETPQPSTLTTWVTVTPIIFAPPSSTPLSTGTASRSAPANSTQNAEPPPSTIQPAIGTDKPAAKCLVVDTFGAQDICEYHCIPVNEGKAQHCELRSGRLLCIQCDSV</sequence>
<evidence type="ECO:0000313" key="4">
    <source>
        <dbReference type="Proteomes" id="UP000077069"/>
    </source>
</evidence>
<accession>A0A177BZ86</accession>
<proteinExistence type="predicted"/>
<evidence type="ECO:0000256" key="2">
    <source>
        <dbReference type="SAM" id="Phobius"/>
    </source>
</evidence>
<gene>
    <name evidence="3" type="ORF">CC84DRAFT_1180741</name>
</gene>
<dbReference type="OrthoDB" id="3790340at2759"/>
<evidence type="ECO:0000313" key="3">
    <source>
        <dbReference type="EMBL" id="OAF99891.1"/>
    </source>
</evidence>
<name>A0A177BZ86_9PLEO</name>
<feature type="region of interest" description="Disordered" evidence="1">
    <location>
        <begin position="184"/>
        <end position="214"/>
    </location>
</feature>
<feature type="transmembrane region" description="Helical" evidence="2">
    <location>
        <begin position="101"/>
        <end position="122"/>
    </location>
</feature>
<protein>
    <submittedName>
        <fullName evidence="3">Uncharacterized protein</fullName>
    </submittedName>
</protein>
<dbReference type="AlphaFoldDB" id="A0A177BZ86"/>
<reference evidence="3 4" key="1">
    <citation type="submission" date="2016-05" db="EMBL/GenBank/DDBJ databases">
        <title>Comparative analysis of secretome profiles of manganese(II)-oxidizing ascomycete fungi.</title>
        <authorList>
            <consortium name="DOE Joint Genome Institute"/>
            <person name="Zeiner C.A."/>
            <person name="Purvine S.O."/>
            <person name="Zink E.M."/>
            <person name="Wu S."/>
            <person name="Pasa-Tolic L."/>
            <person name="Chaput D.L."/>
            <person name="Haridas S."/>
            <person name="Grigoriev I.V."/>
            <person name="Santelli C.M."/>
            <person name="Hansel C.M."/>
        </authorList>
    </citation>
    <scope>NUCLEOTIDE SEQUENCE [LARGE SCALE GENOMIC DNA]</scope>
    <source>
        <strain evidence="3 4">AP3s5-JAC2a</strain>
    </source>
</reference>
<dbReference type="InParanoid" id="A0A177BZ86"/>
<keyword evidence="2" id="KW-0812">Transmembrane</keyword>
<dbReference type="Proteomes" id="UP000077069">
    <property type="component" value="Unassembled WGS sequence"/>
</dbReference>
<dbReference type="RefSeq" id="XP_018030257.1">
    <property type="nucleotide sequence ID" value="XM_018180505.1"/>
</dbReference>
<keyword evidence="2" id="KW-1133">Transmembrane helix</keyword>
<evidence type="ECO:0000256" key="1">
    <source>
        <dbReference type="SAM" id="MobiDB-lite"/>
    </source>
</evidence>
<organism evidence="3 4">
    <name type="scientific">Paraphaeosphaeria sporulosa</name>
    <dbReference type="NCBI Taxonomy" id="1460663"/>
    <lineage>
        <taxon>Eukaryota</taxon>
        <taxon>Fungi</taxon>
        <taxon>Dikarya</taxon>
        <taxon>Ascomycota</taxon>
        <taxon>Pezizomycotina</taxon>
        <taxon>Dothideomycetes</taxon>
        <taxon>Pleosporomycetidae</taxon>
        <taxon>Pleosporales</taxon>
        <taxon>Massarineae</taxon>
        <taxon>Didymosphaeriaceae</taxon>
        <taxon>Paraphaeosphaeria</taxon>
    </lineage>
</organism>
<dbReference type="GeneID" id="28763991"/>
<keyword evidence="2" id="KW-0472">Membrane</keyword>
<feature type="compositionally biased region" description="Polar residues" evidence="1">
    <location>
        <begin position="184"/>
        <end position="203"/>
    </location>
</feature>